<dbReference type="Proteomes" id="UP000011124">
    <property type="component" value="Chromosome"/>
</dbReference>
<evidence type="ECO:0000313" key="2">
    <source>
        <dbReference type="EMBL" id="AEC00417.1"/>
    </source>
</evidence>
<proteinExistence type="predicted"/>
<evidence type="ECO:0000313" key="3">
    <source>
        <dbReference type="Proteomes" id="UP000011124"/>
    </source>
</evidence>
<organism evidence="2 3">
    <name type="scientific">Selenomonas sputigena (strain ATCC 35185 / DSM 20758 / CCUG 44933 / VPI D19B-28)</name>
    <dbReference type="NCBI Taxonomy" id="546271"/>
    <lineage>
        <taxon>Bacteria</taxon>
        <taxon>Bacillati</taxon>
        <taxon>Bacillota</taxon>
        <taxon>Negativicutes</taxon>
        <taxon>Selenomonadales</taxon>
        <taxon>Selenomonadaceae</taxon>
        <taxon>Selenomonas</taxon>
    </lineage>
</organism>
<feature type="domain" description="Autotransporter" evidence="1">
    <location>
        <begin position="4170"/>
        <end position="4439"/>
    </location>
</feature>
<dbReference type="SMART" id="SM00869">
    <property type="entry name" value="Autotransporter"/>
    <property type="match status" value="1"/>
</dbReference>
<dbReference type="InterPro" id="IPR036709">
    <property type="entry name" value="Autotransporte_beta_dom_sf"/>
</dbReference>
<dbReference type="HOGENOM" id="CLU_000128_0_0_9"/>
<dbReference type="InterPro" id="IPR006626">
    <property type="entry name" value="PbH1"/>
</dbReference>
<reference evidence="2 3" key="1">
    <citation type="submission" date="2011-04" db="EMBL/GenBank/DDBJ databases">
        <title>The complete genome of Selenomonas sputigena DSM 20758.</title>
        <authorList>
            <consortium name="US DOE Joint Genome Institute (JGI-PGF)"/>
            <person name="Lucas S."/>
            <person name="Copeland A."/>
            <person name="Lapidus A."/>
            <person name="Bruce D."/>
            <person name="Goodwin L."/>
            <person name="Pitluck S."/>
            <person name="Peters L."/>
            <person name="Kyrpides N."/>
            <person name="Mavromatis K."/>
            <person name="Ivanova N."/>
            <person name="Ovchinnikova G."/>
            <person name="Teshima H."/>
            <person name="Detter J.C."/>
            <person name="Tapia R."/>
            <person name="Han C."/>
            <person name="Land M."/>
            <person name="Hauser L."/>
            <person name="Markowitz V."/>
            <person name="Cheng J.-F."/>
            <person name="Hugenholtz P."/>
            <person name="Woyke T."/>
            <person name="Wu D."/>
            <person name="Gronow S."/>
            <person name="Wellnitz S."/>
            <person name="Schneider S."/>
            <person name="Klenk H.-P."/>
            <person name="Eisen J.A."/>
        </authorList>
    </citation>
    <scope>NUCLEOTIDE SEQUENCE [LARGE SCALE GENOMIC DNA]</scope>
    <source>
        <strain evidence="3">ATCC 35185 / DSM 20758 / VPI D19B-28</strain>
    </source>
</reference>
<sequence length="4439" mass="453989">MSTEHLSFMGKGEKVMFKKGNSKRWKALSLAVALYVGGGQMSFEHVDAADVTGGDVTYHTGDTLPVDPIAGGAITPSSTDPGNVYSNKLTITGLNINGRRLYGGYTSGLGLVTGNEVILKDTVSSSTHATIYGGWSEKNNATGNTVTLTGAAGGNTNYYLSVYGGDGNGSGKDYVTGNLLQVKGKGNEVYNVGNFEKMKFVLDSTVAAGNTMLRGINTVQAFDWGKVSVDNASTWGTGSTGSKRIVLYTGSTLTLNNYGTSSSNGVSGNFEYGITTNTSTPGAVGTVSASEIYFDRNQFQNAKVTYNVSSPTLPPAGGLYGGAIYAGTSTLGNTTKKNTLTVDGRDINGRRLYGGYTQSTSGDSTGNEVILKDTVSSSTHATIYGGWSEKNNATGNTVTLTGAAGGNTNYYLSVYGGGGNGSGKNHVTGNLLQVKGKGNEVYNVGNFEKMKFVLDTAVAAGDTMLRGINAVQAFDWDKISVGDASTWGNSGAASKRVILYDGSTITLNNYGPSTSNGISADGNSEYGVTTNTGTPGAVGTSVTATQIYFDRNKFQNAKVTYDTDSSSPALPPASGLYGGAIYAGTSTLGNTTKKNTLTVDGRNINGRTLYGGYTQSTSGDSTGNEVILKDTVANSSQTYVYGGWSEKNNATGNTVTLTGAAGGSSNYYLNVYGGGGNGSGKNHVTGNLLQVKGKGNEVYNVGNFEKMKFVLDTTLAAGDTMLRGINAVQAFDWDKISVGDASTWGNSGAASKRVILYDGSTITLNNYGPSTSNGISADGNSEYGVTTNTGTPGAVGTPVTATQIYFDRNQFQNAKVTYDTDASSPTLPPAGGLYGGAIYAGTSTLGNTTRNNTLTVDGRDINGRILYGGYTQSTSGDSTGNEVILKDTVSSSTHATIYGGWSEKNNATGNTVTLTGAAGGNTNYYLSVYGGGGNGSGKNHVTGNLLQVKGKGNEVYNVGNFEKMKFVLDTTVAAGDTMLRGINAVQAFDWDKISVGDASTWGNGSVGSKRIVLYTGSTLTLDNYGTSSSNGVSGNFEYGITTNTSTPGAVGTVSASEIYFDRNQFQNAKVTYDTKPSSPALPAPSVLYGAGIYAGTSTLGNTTKNNTLTVDGRNINGRTLYGGYTQSTSGDSTGNEVILKDTVSSSGHATVYGGWSEKNNATDNTVTLTGAAGGNTNYYLSVYGGGGTGSGKDYVTGNLLQVKGKGNEVYNVRNFEKMKFVLDSNIASGDTMLRGINTTQNFDWNKIAVKGITSWAPALSAHGVNIPTLTLYTGAGFTLTNYAPTLVGTAGDYEFGKKANVTGTGTVSASVLTLDGNRFQNATETPTTSSSTDIHAGISIYGNTTNHNTLNLKKNGSTPLTFTTARAGYTKALNGGSDFNTLNLLDGASVTTGYAGYTEGRNLLLHPTDEDDPTAVDTTKNADAKNNTVNIKGGTLNAGGKLYGGYIATNAALTPPNNVSAGNASGNTINIESGTFGGSNEIYGGYTNGTGKATGNTINLGKSDGSLTSTTLQNVFLYGGAASGTTNDVFTDNLLNVNAKGLTVRNIKNFGKMKFNLGGMGTIAQTDQLLTLSGGATNGLDWAGVEVVPGSYHPFTPSTYNARLFTALHNGSGISFTKGTTDTYLPIGAKEKIVGDFEYIIDTATGSVSAQDVYVDGFRFRNHTATYNETSAHAEAWAGRTASGQTVTDNKLIVTGGTLNTAAYGGLVENKKHKTDGTFQDAGDAKKNELEVAGGTVANAYGAKVMTAAGEAEENSVKITGGTVNNAYGVDLAQATNTKNARKNKAEVANGSLSGSLYGAHTAGSGSLSESEVKVSGGTIAGSVYGSDVATGAGNATGSKITLTGGTITGDVYGGKTAGTGAATGHTLNLNGGTVGGNVYGGHAASGATTGNTVNLGDGTTNAVTTVTGTISGGSGTTDTDNVLNVNTNATAGNIANFGMVKFNFNATFNQANPMLNLVGGAVTNFDWSKFKHTGNAPSGQSVLLQNMTGINVDHYTGAKEISSTGTHEYTIDTDTNTATAKQILYGGYQFKDANTTPTTGSALADIWAGRSVIGNTTTNNTLTINGTTHRDAYGGWTAGTGTTAAAKNDSTGNTVNLKAGTVRTIYGGFTSVQTGSATGNKVTISGGAVTGAGYGKVYGGYLSYASATGSATGNTVTITGGSMTDVYGGFTNGTGVTTGNTVNLGTATNAVASGTTIGTIYGGSKPTATNNTLNVYDSVTAGNIANFDTVNFKATSSHIQTGDTLLTLNGGATSLDWKKLHVDNLDSLNASATSDTILTLMHHTANNINLANYSTTGTRGRIHSSDYEADIMTDGNSVTTQNIYLRGYRFQNNTTTYAGGTATDAWGGRSRIGNKVQNNKLTLTGGSATLVARGGLVSNTELDAHGNPKTTGDAEKNSLILNTGANTLNAYGAEVRTKSGSATENTATLNAGTVNGNLYGASLSATGATGSATKNKVELQGGSVTGSVYGSHIADGAATGSATASTVTVTGGTVSGDIYGGFTNGSGATTGNTVDLGDGTNIGAISVTGTIHGGNKADASGNTLDVKTNAQAGNIKNFESVKLTLKSSAFNPANALLRLTGGAQTTELDWSKLEVDTTALAAAPKSYEAYRVKLMENANGISFMKGATNTYASHGAKERTQGDLEYVIDTDNHTANAANSIDLEAYQFQNKQNAAFTAADGTKAEAWGGRTKVGNKVQNNKLTVSGGTLTQAAYGGLAENFKRDDHGNLKTTGDAEKNSLILNAGANTLNAYGAQVRTKSGSATENTATLNAGTVNGSLYGASLSAAGATGSATKNKVEIKGGTVTGSVYGSHIADGAATGSATASTVTVTGGTVSGDIYAGFTNGSGKTTGNTVNLGDGEHNLAAGTNIAGTVFGGNKADVTDNTLNINTNAQAGNIKNFDHLNFNLNSHALTQSTPVLRLNSGATGNLDWRKLDVNAEKFNAPIKTYEAYNLVLMENANGISFQQGATNTYTASGGVKSTTSGDFEFTIDTANHTASSTQVMAAGFKFKNHAATYNEISAHNEAWAGRTNIGNKVEKNTLTVSGGTITTAAYGGLVINNKPSATTGDAEKNAVNITGGTVANAYGAQVRTKAGSASENTAKISGGTVSHVYGASLTAAGATGSALKSRVDVTGGAVTGDVYGGQIADTGAMGSVTESQVNLTGGSVGGSVYGGRTNGSGFVKDNIVNITGGTLHDVYGGFAQAGKATGNTVNLGTATNAVAAGTSVGTIWGGNSGAAGNTLNVNSRQANAADVKNFENVNFDAAHNVSHGDTLLRLTNGANTSIDWSKMKLKNLDAVTASPTTNHILTLVDSVNDVTFTNYDAARARETKRDGDYEYVLNTDNETATAKKVEVIGYRFANNHPVYSTGANTEAWGGRTKVGNKVEKNSLKVMGGSLTTAAYGGLVQNLEAGSGAGGYKTNGDAAENTLELHAGATVVDGYGADVRAQAGNATGNTVDLKGATVTGNLYAGALTHASASGAATGNKVNLYSGTVAGDVYAGFAAGSGTTTGNTITIGDGTHDANVHVTGKLYGGNKSATDNALDIKSKGAAVGSLAGFSKIKFNLGSSVADGDTVLTLNENTTLDYSTVEKPTGGSVSAWLGNVMQKKAHLFQMAAGKTLTLNGYAPATGSERAGDVEYSLVTDNNAAATTSGSLDLSAYKWQNADVKITSAVPDAFGGKTVYGTSGETKNNKLTLKTGAAVTNAIAGDTQTANGTAEGNTLTVEAGTATNALGAKTKAGKAVKNKAVLQGGSVTNLKGAESTSGEAEENTAILQGGTAADVVGAQAAGDATENKAVIKAGAVTGSLKGAKSAAKANKNTVEIEGGNVSGTKIMGAEAKDAAEENVVTIKAATSNASTEITGAHSTHGNAAKNIVNVNAAVSGTLVGGSAGVSDATDNVLNINANVTGDVFGARAHHASLRNTVNIKDGVTVTGNVTGGACLNANENTINIGRGSTVTGNVIGGNGSVENKNNIINLKGGTVTGDIIGGAGASADNNTLAVYHDEAHTSRAHDFDKIKNLHFYLGESIANENPTLLQLGVANKDIRGVDVGVGVMGLAHGLKVNDVISLMKVNGGTLTTDADGAVPPAPATLINHVEAMHGVSLLYGFDLMKRGSGELIATVTKAAISDQAKSFVETRAGMTDFINRGADLLTTSGMSAIRKGAESNKEKGKYDLWAVMSRGSMSVESGSQIDTTGWNLSLGWAKELRKKDAAIVVSPFIEYGKGSYDSHLDDGTHGSGKLSYLGAGVLARMEKEDGLWLQGTLHAGRAKSDYTGSISAGTVSNYDSSDTYVAAELSVGKTMKLKGGDKLDASLRYLWSYQSGGDVAIKTGKYNDVYDFAAVNSHRLRLGTRYSHKESEGNELYAGLYWEYEFSGKACASFMGYEAPSPSLRGGSALLELGWRFQPKDSRVSYDLNLSGWQGKREGVTGSAHVNWAF</sequence>
<dbReference type="SMART" id="SM00710">
    <property type="entry name" value="PbH1"/>
    <property type="match status" value="14"/>
</dbReference>
<dbReference type="SUPFAM" id="SSF103515">
    <property type="entry name" value="Autotransporter"/>
    <property type="match status" value="1"/>
</dbReference>
<dbReference type="RefSeq" id="WP_013740882.1">
    <property type="nucleotide sequence ID" value="NC_015437.1"/>
</dbReference>
<dbReference type="KEGG" id="ssg:Selsp_1459"/>
<gene>
    <name evidence="2" type="ordered locus">Selsp_1459</name>
</gene>
<keyword evidence="3" id="KW-1185">Reference proteome</keyword>
<dbReference type="EMBL" id="CP002637">
    <property type="protein sequence ID" value="AEC00417.1"/>
    <property type="molecule type" value="Genomic_DNA"/>
</dbReference>
<evidence type="ECO:0000259" key="1">
    <source>
        <dbReference type="PROSITE" id="PS51208"/>
    </source>
</evidence>
<accession>F4EV04</accession>
<dbReference type="PROSITE" id="PS51208">
    <property type="entry name" value="AUTOTRANSPORTER"/>
    <property type="match status" value="1"/>
</dbReference>
<protein>
    <submittedName>
        <fullName evidence="2">Outer membrane autotransporter barrel domain protein</fullName>
    </submittedName>
</protein>
<dbReference type="InterPro" id="IPR005546">
    <property type="entry name" value="Autotransporte_beta"/>
</dbReference>
<name>F4EV04_SELS3</name>